<dbReference type="GO" id="GO:0008270">
    <property type="term" value="F:zinc ion binding"/>
    <property type="evidence" value="ECO:0007669"/>
    <property type="project" value="InterPro"/>
</dbReference>
<dbReference type="Gene3D" id="3.90.580.10">
    <property type="entry name" value="Zinc finger, CHC2-type domain"/>
    <property type="match status" value="1"/>
</dbReference>
<dbReference type="Gene3D" id="3.40.1360.10">
    <property type="match status" value="1"/>
</dbReference>
<dbReference type="InterPro" id="IPR034154">
    <property type="entry name" value="TOPRIM_DnaG/twinkle"/>
</dbReference>
<dbReference type="GO" id="GO:0005524">
    <property type="term" value="F:ATP binding"/>
    <property type="evidence" value="ECO:0007669"/>
    <property type="project" value="InterPro"/>
</dbReference>
<dbReference type="InterPro" id="IPR027032">
    <property type="entry name" value="Twinkle-like"/>
</dbReference>
<dbReference type="PROSITE" id="PS51199">
    <property type="entry name" value="SF4_HELICASE"/>
    <property type="match status" value="1"/>
</dbReference>
<feature type="domain" description="SF4 helicase" evidence="1">
    <location>
        <begin position="299"/>
        <end position="561"/>
    </location>
</feature>
<dbReference type="GO" id="GO:0000428">
    <property type="term" value="C:DNA-directed RNA polymerase complex"/>
    <property type="evidence" value="ECO:0007669"/>
    <property type="project" value="UniProtKB-KW"/>
</dbReference>
<evidence type="ECO:0000313" key="2">
    <source>
        <dbReference type="EMBL" id="AOJ74658.1"/>
    </source>
</evidence>
<dbReference type="PANTHER" id="PTHR12873:SF0">
    <property type="entry name" value="TWINKLE MTDNA HELICASE"/>
    <property type="match status" value="1"/>
</dbReference>
<dbReference type="GO" id="GO:0003697">
    <property type="term" value="F:single-stranded DNA binding"/>
    <property type="evidence" value="ECO:0007669"/>
    <property type="project" value="InterPro"/>
</dbReference>
<gene>
    <name evidence="2" type="ORF">WJ35_05945</name>
</gene>
<dbReference type="Pfam" id="PF13155">
    <property type="entry name" value="Toprim_2"/>
    <property type="match status" value="1"/>
</dbReference>
<accession>A0A1B4LBX2</accession>
<dbReference type="Proteomes" id="UP000243680">
    <property type="component" value="Chromosome 1"/>
</dbReference>
<dbReference type="GO" id="GO:0016779">
    <property type="term" value="F:nucleotidyltransferase activity"/>
    <property type="evidence" value="ECO:0007669"/>
    <property type="project" value="UniProtKB-KW"/>
</dbReference>
<reference evidence="2 3" key="1">
    <citation type="submission" date="2015-12" db="EMBL/GenBank/DDBJ databases">
        <title>Diversity of Burkholderia near neighbor genomes.</title>
        <authorList>
            <person name="Sahl J."/>
            <person name="Wagner D."/>
            <person name="Keim P."/>
        </authorList>
    </citation>
    <scope>NUCLEOTIDE SEQUENCE [LARGE SCALE GENOMIC DNA]</scope>
    <source>
        <strain evidence="2 3">MSMB0783</strain>
    </source>
</reference>
<dbReference type="InterPro" id="IPR007694">
    <property type="entry name" value="DNA_helicase_DnaB-like_C"/>
</dbReference>
<dbReference type="Pfam" id="PF03796">
    <property type="entry name" value="DnaB_C"/>
    <property type="match status" value="1"/>
</dbReference>
<dbReference type="GO" id="GO:0006269">
    <property type="term" value="P:DNA replication, synthesis of primer"/>
    <property type="evidence" value="ECO:0007669"/>
    <property type="project" value="UniProtKB-KW"/>
</dbReference>
<evidence type="ECO:0000259" key="1">
    <source>
        <dbReference type="PROSITE" id="PS51199"/>
    </source>
</evidence>
<sequence>MKTFGDFGIQLGSKNGVEVKVTCPQCSPSRKKKNYPCLNVNTEKGVWNCWHCGWSGTLKSGEWQKPEVRRVYAKPKFVKAEKHVDELQAWFDARGISAAVVERNQITLGHEYFPQAEEERGCVLFPYFRGEDVVNVKYRTRDKLFRMAAGAERVLYGLNDVDPGCLVWVEGEMDKLSVEMAGVKSCVSVPDGAPAPDSRDYAHKFDFLLDPAIEAVATHIIAVDNDAAGVRLQEELVRRLGRDKCLVVTWPDGCKDANDVLLKHGAEVIGDCIAAARALPVEGTYTVEDFRQAMRDRFEHGAPRGITTGWKSIDPHYRVMPGEITLITGIPGAGKSEWLDALTVNLARDHGWTFGVFSPENQPLEYHADKLIEKYVGKPAEFGPTERMTVAEHEDAMDWLEAHFTFVLPEEPTVDGLLDIGRSLVRRHGIRGLLLDPWNEIDHKRPPALTETEYISQSLTRIRKFARENGVHVWIVAHPTKLQKGTDGRYPVPTPYDIAGSAHWRNKADNCITVHRDQVGSDALVEVHVQKVRKKQNGRIGMVELRYNAVVGQYSCESNYVADVPRTPPAKPHHETGEE</sequence>
<dbReference type="CDD" id="cd01029">
    <property type="entry name" value="TOPRIM_primases"/>
    <property type="match status" value="1"/>
</dbReference>
<proteinExistence type="predicted"/>
<dbReference type="EMBL" id="CP013420">
    <property type="protein sequence ID" value="AOJ74658.1"/>
    <property type="molecule type" value="Genomic_DNA"/>
</dbReference>
<organism evidence="2 3">
    <name type="scientific">Burkholderia ubonensis</name>
    <dbReference type="NCBI Taxonomy" id="101571"/>
    <lineage>
        <taxon>Bacteria</taxon>
        <taxon>Pseudomonadati</taxon>
        <taxon>Pseudomonadota</taxon>
        <taxon>Betaproteobacteria</taxon>
        <taxon>Burkholderiales</taxon>
        <taxon>Burkholderiaceae</taxon>
        <taxon>Burkholderia</taxon>
        <taxon>Burkholderia cepacia complex</taxon>
    </lineage>
</organism>
<dbReference type="InterPro" id="IPR027417">
    <property type="entry name" value="P-loop_NTPase"/>
</dbReference>
<name>A0A1B4LBX2_9BURK</name>
<dbReference type="SUPFAM" id="SSF52540">
    <property type="entry name" value="P-loop containing nucleoside triphosphate hydrolases"/>
    <property type="match status" value="1"/>
</dbReference>
<dbReference type="Gene3D" id="3.40.50.300">
    <property type="entry name" value="P-loop containing nucleotide triphosphate hydrolases"/>
    <property type="match status" value="1"/>
</dbReference>
<protein>
    <recommendedName>
        <fullName evidence="1">SF4 helicase domain-containing protein</fullName>
    </recommendedName>
</protein>
<evidence type="ECO:0000313" key="3">
    <source>
        <dbReference type="Proteomes" id="UP000243680"/>
    </source>
</evidence>
<dbReference type="GO" id="GO:0043139">
    <property type="term" value="F:5'-3' DNA helicase activity"/>
    <property type="evidence" value="ECO:0007669"/>
    <property type="project" value="InterPro"/>
</dbReference>
<dbReference type="GO" id="GO:1990077">
    <property type="term" value="C:primosome complex"/>
    <property type="evidence" value="ECO:0007669"/>
    <property type="project" value="UniProtKB-KW"/>
</dbReference>
<dbReference type="SUPFAM" id="SSF56731">
    <property type="entry name" value="DNA primase core"/>
    <property type="match status" value="1"/>
</dbReference>
<dbReference type="InterPro" id="IPR036977">
    <property type="entry name" value="DNA_primase_Znf_CHC2"/>
</dbReference>
<dbReference type="RefSeq" id="WP_069238902.1">
    <property type="nucleotide sequence ID" value="NZ_CP013420.1"/>
</dbReference>
<dbReference type="PANTHER" id="PTHR12873">
    <property type="entry name" value="T7-LIKE MITOCHONDRIAL DNA HELICASE"/>
    <property type="match status" value="1"/>
</dbReference>
<dbReference type="AlphaFoldDB" id="A0A1B4LBX2"/>